<dbReference type="EMBL" id="WIGN01000043">
    <property type="protein sequence ID" value="KAF6814496.1"/>
    <property type="molecule type" value="Genomic_DNA"/>
</dbReference>
<sequence length="134" mass="13968">MAALQMTISRSYRSIAPHPQVPPRPSNLPTLGSTLGAGPKAPPADPLGHPGLVPASHRYAKRAHRATSPSARYLVSALRDERGRGGLGDSSCPSPTFLLLARSRKPEQSEAARLTSHGGGAEGTHASAPKVRPT</sequence>
<dbReference type="Proteomes" id="UP000652219">
    <property type="component" value="Unassembled WGS sequence"/>
</dbReference>
<gene>
    <name evidence="2" type="ORF">CSOJ01_04047</name>
</gene>
<organism evidence="2 3">
    <name type="scientific">Colletotrichum sojae</name>
    <dbReference type="NCBI Taxonomy" id="2175907"/>
    <lineage>
        <taxon>Eukaryota</taxon>
        <taxon>Fungi</taxon>
        <taxon>Dikarya</taxon>
        <taxon>Ascomycota</taxon>
        <taxon>Pezizomycotina</taxon>
        <taxon>Sordariomycetes</taxon>
        <taxon>Hypocreomycetidae</taxon>
        <taxon>Glomerellales</taxon>
        <taxon>Glomerellaceae</taxon>
        <taxon>Colletotrichum</taxon>
        <taxon>Colletotrichum orchidearum species complex</taxon>
    </lineage>
</organism>
<comment type="caution">
    <text evidence="2">The sequence shown here is derived from an EMBL/GenBank/DDBJ whole genome shotgun (WGS) entry which is preliminary data.</text>
</comment>
<feature type="region of interest" description="Disordered" evidence="1">
    <location>
        <begin position="1"/>
        <end position="52"/>
    </location>
</feature>
<evidence type="ECO:0000313" key="3">
    <source>
        <dbReference type="Proteomes" id="UP000652219"/>
    </source>
</evidence>
<feature type="compositionally biased region" description="Polar residues" evidence="1">
    <location>
        <begin position="1"/>
        <end position="12"/>
    </location>
</feature>
<name>A0A8H6JKX6_9PEZI</name>
<evidence type="ECO:0000256" key="1">
    <source>
        <dbReference type="SAM" id="MobiDB-lite"/>
    </source>
</evidence>
<evidence type="ECO:0000313" key="2">
    <source>
        <dbReference type="EMBL" id="KAF6814496.1"/>
    </source>
</evidence>
<dbReference type="AlphaFoldDB" id="A0A8H6JKX6"/>
<feature type="region of interest" description="Disordered" evidence="1">
    <location>
        <begin position="102"/>
        <end position="134"/>
    </location>
</feature>
<protein>
    <submittedName>
        <fullName evidence="2">Uncharacterized protein</fullName>
    </submittedName>
</protein>
<reference evidence="2 3" key="1">
    <citation type="journal article" date="2020" name="Phytopathology">
        <title>Genome Sequence Resources of Colletotrichum truncatum, C. plurivorum, C. musicola, and C. sojae: Four Species Pathogenic to Soybean (Glycine max).</title>
        <authorList>
            <person name="Rogerio F."/>
            <person name="Boufleur T.R."/>
            <person name="Ciampi-Guillardi M."/>
            <person name="Sukno S.A."/>
            <person name="Thon M.R."/>
            <person name="Massola Junior N.S."/>
            <person name="Baroncelli R."/>
        </authorList>
    </citation>
    <scope>NUCLEOTIDE SEQUENCE [LARGE SCALE GENOMIC DNA]</scope>
    <source>
        <strain evidence="2 3">LFN0009</strain>
    </source>
</reference>
<accession>A0A8H6JKX6</accession>
<keyword evidence="3" id="KW-1185">Reference proteome</keyword>
<proteinExistence type="predicted"/>